<accession>A0A2K3DFU5</accession>
<reference evidence="1 2" key="1">
    <citation type="journal article" date="2007" name="Science">
        <title>The Chlamydomonas genome reveals the evolution of key animal and plant functions.</title>
        <authorList>
            <person name="Merchant S.S."/>
            <person name="Prochnik S.E."/>
            <person name="Vallon O."/>
            <person name="Harris E.H."/>
            <person name="Karpowicz S.J."/>
            <person name="Witman G.B."/>
            <person name="Terry A."/>
            <person name="Salamov A."/>
            <person name="Fritz-Laylin L.K."/>
            <person name="Marechal-Drouard L."/>
            <person name="Marshall W.F."/>
            <person name="Qu L.H."/>
            <person name="Nelson D.R."/>
            <person name="Sanderfoot A.A."/>
            <person name="Spalding M.H."/>
            <person name="Kapitonov V.V."/>
            <person name="Ren Q."/>
            <person name="Ferris P."/>
            <person name="Lindquist E."/>
            <person name="Shapiro H."/>
            <person name="Lucas S.M."/>
            <person name="Grimwood J."/>
            <person name="Schmutz J."/>
            <person name="Cardol P."/>
            <person name="Cerutti H."/>
            <person name="Chanfreau G."/>
            <person name="Chen C.L."/>
            <person name="Cognat V."/>
            <person name="Croft M.T."/>
            <person name="Dent R."/>
            <person name="Dutcher S."/>
            <person name="Fernandez E."/>
            <person name="Fukuzawa H."/>
            <person name="Gonzalez-Ballester D."/>
            <person name="Gonzalez-Halphen D."/>
            <person name="Hallmann A."/>
            <person name="Hanikenne M."/>
            <person name="Hippler M."/>
            <person name="Inwood W."/>
            <person name="Jabbari K."/>
            <person name="Kalanon M."/>
            <person name="Kuras R."/>
            <person name="Lefebvre P.A."/>
            <person name="Lemaire S.D."/>
            <person name="Lobanov A.V."/>
            <person name="Lohr M."/>
            <person name="Manuell A."/>
            <person name="Meier I."/>
            <person name="Mets L."/>
            <person name="Mittag M."/>
            <person name="Mittelmeier T."/>
            <person name="Moroney J.V."/>
            <person name="Moseley J."/>
            <person name="Napoli C."/>
            <person name="Nedelcu A.M."/>
            <person name="Niyogi K."/>
            <person name="Novoselov S.V."/>
            <person name="Paulsen I.T."/>
            <person name="Pazour G."/>
            <person name="Purton S."/>
            <person name="Ral J.P."/>
            <person name="Riano-Pachon D.M."/>
            <person name="Riekhof W."/>
            <person name="Rymarquis L."/>
            <person name="Schroda M."/>
            <person name="Stern D."/>
            <person name="Umen J."/>
            <person name="Willows R."/>
            <person name="Wilson N."/>
            <person name="Zimmer S.L."/>
            <person name="Allmer J."/>
            <person name="Balk J."/>
            <person name="Bisova K."/>
            <person name="Chen C.J."/>
            <person name="Elias M."/>
            <person name="Gendler K."/>
            <person name="Hauser C."/>
            <person name="Lamb M.R."/>
            <person name="Ledford H."/>
            <person name="Long J.C."/>
            <person name="Minagawa J."/>
            <person name="Page M.D."/>
            <person name="Pan J."/>
            <person name="Pootakham W."/>
            <person name="Roje S."/>
            <person name="Rose A."/>
            <person name="Stahlberg E."/>
            <person name="Terauchi A.M."/>
            <person name="Yang P."/>
            <person name="Ball S."/>
            <person name="Bowler C."/>
            <person name="Dieckmann C.L."/>
            <person name="Gladyshev V.N."/>
            <person name="Green P."/>
            <person name="Jorgensen R."/>
            <person name="Mayfield S."/>
            <person name="Mueller-Roeber B."/>
            <person name="Rajamani S."/>
            <person name="Sayre R.T."/>
            <person name="Brokstein P."/>
            <person name="Dubchak I."/>
            <person name="Goodstein D."/>
            <person name="Hornick L."/>
            <person name="Huang Y.W."/>
            <person name="Jhaveri J."/>
            <person name="Luo Y."/>
            <person name="Martinez D."/>
            <person name="Ngau W.C."/>
            <person name="Otillar B."/>
            <person name="Poliakov A."/>
            <person name="Porter A."/>
            <person name="Szajkowski L."/>
            <person name="Werner G."/>
            <person name="Zhou K."/>
            <person name="Grigoriev I.V."/>
            <person name="Rokhsar D.S."/>
            <person name="Grossman A.R."/>
        </authorList>
    </citation>
    <scope>NUCLEOTIDE SEQUENCE [LARGE SCALE GENOMIC DNA]</scope>
    <source>
        <strain evidence="2">CC-503</strain>
    </source>
</reference>
<sequence>MSSAILRKTRSRCQHVSLIRMQVGAVLVVRMPPELQLWRTHLHMATLGVSYLLSSYGGGAGAVRVAKRVCMRPYHHFRGD</sequence>
<evidence type="ECO:0000313" key="2">
    <source>
        <dbReference type="Proteomes" id="UP000006906"/>
    </source>
</evidence>
<dbReference type="RefSeq" id="XP_042921629.1">
    <property type="nucleotide sequence ID" value="XM_043066333.1"/>
</dbReference>
<name>A0A2K3DFU5_CHLRE</name>
<protein>
    <submittedName>
        <fullName evidence="1">Uncharacterized protein</fullName>
    </submittedName>
</protein>
<dbReference type="EMBL" id="CM008970">
    <property type="protein sequence ID" value="PNW79402.1"/>
    <property type="molecule type" value="Genomic_DNA"/>
</dbReference>
<organism evidence="1 2">
    <name type="scientific">Chlamydomonas reinhardtii</name>
    <name type="common">Chlamydomonas smithii</name>
    <dbReference type="NCBI Taxonomy" id="3055"/>
    <lineage>
        <taxon>Eukaryota</taxon>
        <taxon>Viridiplantae</taxon>
        <taxon>Chlorophyta</taxon>
        <taxon>core chlorophytes</taxon>
        <taxon>Chlorophyceae</taxon>
        <taxon>CS clade</taxon>
        <taxon>Chlamydomonadales</taxon>
        <taxon>Chlamydomonadaceae</taxon>
        <taxon>Chlamydomonas</taxon>
    </lineage>
</organism>
<keyword evidence="2" id="KW-1185">Reference proteome</keyword>
<evidence type="ECO:0000313" key="1">
    <source>
        <dbReference type="EMBL" id="PNW79402.1"/>
    </source>
</evidence>
<dbReference type="Gramene" id="PNW79402">
    <property type="protein sequence ID" value="PNW79402"/>
    <property type="gene ID" value="CHLRE_09g413533v5"/>
</dbReference>
<dbReference type="AlphaFoldDB" id="A0A2K3DFU5"/>
<dbReference type="InParanoid" id="A0A2K3DFU5"/>
<proteinExistence type="predicted"/>
<dbReference type="Proteomes" id="UP000006906">
    <property type="component" value="Chromosome 9"/>
</dbReference>
<gene>
    <name evidence="1" type="ORF">CHLRE_09g413533v5</name>
</gene>
<dbReference type="KEGG" id="cre:CHLRE_09g413533v5"/>
<dbReference type="GeneID" id="66054910"/>